<dbReference type="GO" id="GO:0044781">
    <property type="term" value="P:bacterial-type flagellum organization"/>
    <property type="evidence" value="ECO:0007669"/>
    <property type="project" value="UniProtKB-KW"/>
</dbReference>
<comment type="similarity">
    <text evidence="2">Belongs to the FliJ family.</text>
</comment>
<comment type="subcellular location">
    <subcellularLocation>
        <location evidence="1">Cell membrane</location>
        <topology evidence="1">Peripheral membrane protein</topology>
        <orientation evidence="1">Cytoplasmic side</orientation>
    </subcellularLocation>
</comment>
<dbReference type="Pfam" id="PF02050">
    <property type="entry name" value="FliJ"/>
    <property type="match status" value="1"/>
</dbReference>
<dbReference type="InterPro" id="IPR053716">
    <property type="entry name" value="Flag_assembly_chemotaxis_eff"/>
</dbReference>
<keyword evidence="9" id="KW-0472">Membrane</keyword>
<reference evidence="11" key="1">
    <citation type="journal article" date="2020" name="mSystems">
        <title>Genome- and Community-Level Interaction Insights into Carbon Utilization and Element Cycling Functions of Hydrothermarchaeota in Hydrothermal Sediment.</title>
        <authorList>
            <person name="Zhou Z."/>
            <person name="Liu Y."/>
            <person name="Xu W."/>
            <person name="Pan J."/>
            <person name="Luo Z.H."/>
            <person name="Li M."/>
        </authorList>
    </citation>
    <scope>NUCLEOTIDE SEQUENCE [LARGE SCALE GENOMIC DNA]</scope>
    <source>
        <strain evidence="11">SpSt-222</strain>
    </source>
</reference>
<keyword evidence="11" id="KW-0282">Flagellum</keyword>
<dbReference type="GO" id="GO:0006935">
    <property type="term" value="P:chemotaxis"/>
    <property type="evidence" value="ECO:0007669"/>
    <property type="project" value="UniProtKB-KW"/>
</dbReference>
<dbReference type="GO" id="GO:0015031">
    <property type="term" value="P:protein transport"/>
    <property type="evidence" value="ECO:0007669"/>
    <property type="project" value="UniProtKB-KW"/>
</dbReference>
<dbReference type="AlphaFoldDB" id="A0A7C2BE48"/>
<evidence type="ECO:0000256" key="9">
    <source>
        <dbReference type="ARBA" id="ARBA00023136"/>
    </source>
</evidence>
<dbReference type="NCBIfam" id="TIGR02473">
    <property type="entry name" value="flagell_FliJ"/>
    <property type="match status" value="1"/>
</dbReference>
<comment type="caution">
    <text evidence="11">The sequence shown here is derived from an EMBL/GenBank/DDBJ whole genome shotgun (WGS) entry which is preliminary data.</text>
</comment>
<keyword evidence="6" id="KW-0145">Chemotaxis</keyword>
<keyword evidence="8" id="KW-0653">Protein transport</keyword>
<keyword evidence="5" id="KW-1003">Cell membrane</keyword>
<evidence type="ECO:0000256" key="5">
    <source>
        <dbReference type="ARBA" id="ARBA00022475"/>
    </source>
</evidence>
<dbReference type="GO" id="GO:0071973">
    <property type="term" value="P:bacterial-type flagellum-dependent cell motility"/>
    <property type="evidence" value="ECO:0007669"/>
    <property type="project" value="InterPro"/>
</dbReference>
<accession>A0A7C2BE48</accession>
<evidence type="ECO:0000313" key="11">
    <source>
        <dbReference type="EMBL" id="HEF66166.1"/>
    </source>
</evidence>
<dbReference type="EMBL" id="DSJL01000011">
    <property type="protein sequence ID" value="HEF66166.1"/>
    <property type="molecule type" value="Genomic_DNA"/>
</dbReference>
<keyword evidence="11" id="KW-0966">Cell projection</keyword>
<keyword evidence="11" id="KW-0969">Cilium</keyword>
<evidence type="ECO:0000256" key="7">
    <source>
        <dbReference type="ARBA" id="ARBA00022795"/>
    </source>
</evidence>
<dbReference type="Gene3D" id="1.10.287.1700">
    <property type="match status" value="1"/>
</dbReference>
<proteinExistence type="inferred from homology"/>
<evidence type="ECO:0000256" key="3">
    <source>
        <dbReference type="ARBA" id="ARBA00020392"/>
    </source>
</evidence>
<dbReference type="InterPro" id="IPR012823">
    <property type="entry name" value="Flagell_FliJ"/>
</dbReference>
<keyword evidence="7" id="KW-1005">Bacterial flagellum biogenesis</keyword>
<evidence type="ECO:0000256" key="6">
    <source>
        <dbReference type="ARBA" id="ARBA00022500"/>
    </source>
</evidence>
<dbReference type="GO" id="GO:0009288">
    <property type="term" value="C:bacterial-type flagellum"/>
    <property type="evidence" value="ECO:0007669"/>
    <property type="project" value="InterPro"/>
</dbReference>
<protein>
    <recommendedName>
        <fullName evidence="3">Flagellar FliJ protein</fullName>
    </recommendedName>
</protein>
<evidence type="ECO:0000256" key="8">
    <source>
        <dbReference type="ARBA" id="ARBA00022927"/>
    </source>
</evidence>
<organism evidence="11">
    <name type="scientific">Thermomicrobium roseum</name>
    <dbReference type="NCBI Taxonomy" id="500"/>
    <lineage>
        <taxon>Bacteria</taxon>
        <taxon>Pseudomonadati</taxon>
        <taxon>Thermomicrobiota</taxon>
        <taxon>Thermomicrobia</taxon>
        <taxon>Thermomicrobiales</taxon>
        <taxon>Thermomicrobiaceae</taxon>
        <taxon>Thermomicrobium</taxon>
    </lineage>
</organism>
<name>A0A7C2BE48_THERO</name>
<sequence>MVRTLRQRAARMQRLLEYREQLVEEAQRRLAEEQRFVVACEAALAQLEASQRALAVSLATLAGKSVDATLLSGAEAYQAWLSQRRDEREAALAEAKRRAEAARAALVAQRREAKKLELVRARWLGEVRRAELAAEAKLLDEIANGQAARRTLGAERLG</sequence>
<evidence type="ECO:0000256" key="2">
    <source>
        <dbReference type="ARBA" id="ARBA00010004"/>
    </source>
</evidence>
<dbReference type="GO" id="GO:0005886">
    <property type="term" value="C:plasma membrane"/>
    <property type="evidence" value="ECO:0007669"/>
    <property type="project" value="UniProtKB-SubCell"/>
</dbReference>
<evidence type="ECO:0000256" key="4">
    <source>
        <dbReference type="ARBA" id="ARBA00022448"/>
    </source>
</evidence>
<keyword evidence="4" id="KW-0813">Transport</keyword>
<keyword evidence="10" id="KW-1006">Bacterial flagellum protein export</keyword>
<gene>
    <name evidence="11" type="primary">fliJ</name>
    <name evidence="11" type="ORF">ENP47_11320</name>
</gene>
<evidence type="ECO:0000256" key="10">
    <source>
        <dbReference type="ARBA" id="ARBA00023225"/>
    </source>
</evidence>
<evidence type="ECO:0000256" key="1">
    <source>
        <dbReference type="ARBA" id="ARBA00004413"/>
    </source>
</evidence>